<keyword evidence="4" id="KW-1185">Reference proteome</keyword>
<dbReference type="SUPFAM" id="SSF53098">
    <property type="entry name" value="Ribonuclease H-like"/>
    <property type="match status" value="1"/>
</dbReference>
<dbReference type="InterPro" id="IPR012337">
    <property type="entry name" value="RNaseH-like_sf"/>
</dbReference>
<dbReference type="InterPro" id="IPR050951">
    <property type="entry name" value="Retrovirus_Pol_polyprotein"/>
</dbReference>
<dbReference type="PANTHER" id="PTHR37984">
    <property type="entry name" value="PROTEIN CBG26694"/>
    <property type="match status" value="1"/>
</dbReference>
<evidence type="ECO:0000256" key="1">
    <source>
        <dbReference type="ARBA" id="ARBA00012493"/>
    </source>
</evidence>
<sequence length="590" mass="67242">MQNHKELFYSNLVEYYSKNKEARKPWTHEEMKKISNEIIEAKLTVGSKTNRQYHLLSLYDIIDIKEKLMIIKKRLADDKNAVYITPYEDLFEVLYPIHISAGHGGRDKMMFALKTKHYIPRIVIETFIQSCAICHKKKNFRPVNLVNKSITSKEFSSRGQVGLIDYQSMQDGQYKWLLNYQEDLTKFICLRPLKSKTPAEVAKELLKIFLELGPPSILQNDNDREFVDGIIMELVKLWPDLKHIHEQPLDPQIQVSIEKSNQDVDNMLRAWMTENNSTNWSVGCYFIQFQKNCSFHRTIGRCPYKALFGTDPKIKLSSRVSNDTVTSLKTKKVSDETMSQLLNSCNVFPNNSNDFLEAEKQEISMYLKLKPNMKKNVEETKSDNYEINDIVTISGNETGVNKVQEAGLEVKCLNCETQNNISSVQCSEQQSILNIKHEYNLGQKRAAEEMIANTAKKLPDLKLGDCIILPVEEIDRGPSDIENIVCVITAFKNGVYQLGTAAGTIKGWFNRGDITAAEYQFLNVDAVPENNITIREAVASIPLCGISSAENFLKCSCKPAKKQCQTTRCVCFKKNMICGSRCHSLACLNT</sequence>
<dbReference type="InterPro" id="IPR041588">
    <property type="entry name" value="Integrase_H2C2"/>
</dbReference>
<reference evidence="3 4" key="1">
    <citation type="submission" date="2024-05" db="EMBL/GenBank/DDBJ databases">
        <title>Genetic variation in Jamaican populations of the coffee berry borer (Hypothenemus hampei).</title>
        <authorList>
            <person name="Errbii M."/>
            <person name="Myrie A."/>
        </authorList>
    </citation>
    <scope>NUCLEOTIDE SEQUENCE [LARGE SCALE GENOMIC DNA]</scope>
    <source>
        <strain evidence="3">JA-Hopewell-2020-01-JO</strain>
        <tissue evidence="3">Whole body</tissue>
    </source>
</reference>
<comment type="caution">
    <text evidence="3">The sequence shown here is derived from an EMBL/GenBank/DDBJ whole genome shotgun (WGS) entry which is preliminary data.</text>
</comment>
<evidence type="ECO:0000313" key="3">
    <source>
        <dbReference type="EMBL" id="KAL1492014.1"/>
    </source>
</evidence>
<dbReference type="EMBL" id="JBDJPC010000009">
    <property type="protein sequence ID" value="KAL1492014.1"/>
    <property type="molecule type" value="Genomic_DNA"/>
</dbReference>
<dbReference type="AlphaFoldDB" id="A0ABD1EBM6"/>
<dbReference type="InterPro" id="IPR036397">
    <property type="entry name" value="RNaseH_sf"/>
</dbReference>
<name>A0ABD1EBM6_HYPHA</name>
<dbReference type="Pfam" id="PF17921">
    <property type="entry name" value="Integrase_H2C2"/>
    <property type="match status" value="1"/>
</dbReference>
<evidence type="ECO:0000259" key="2">
    <source>
        <dbReference type="PROSITE" id="PS50994"/>
    </source>
</evidence>
<dbReference type="EC" id="2.7.7.49" evidence="1"/>
<dbReference type="PROSITE" id="PS50994">
    <property type="entry name" value="INTEGRASE"/>
    <property type="match status" value="1"/>
</dbReference>
<dbReference type="PANTHER" id="PTHR37984:SF5">
    <property type="entry name" value="PROTEIN NYNRIN-LIKE"/>
    <property type="match status" value="1"/>
</dbReference>
<dbReference type="Proteomes" id="UP001566132">
    <property type="component" value="Unassembled WGS sequence"/>
</dbReference>
<gene>
    <name evidence="3" type="ORF">ABEB36_012520</name>
</gene>
<dbReference type="GO" id="GO:0003964">
    <property type="term" value="F:RNA-directed DNA polymerase activity"/>
    <property type="evidence" value="ECO:0007669"/>
    <property type="project" value="UniProtKB-EC"/>
</dbReference>
<organism evidence="3 4">
    <name type="scientific">Hypothenemus hampei</name>
    <name type="common">Coffee berry borer</name>
    <dbReference type="NCBI Taxonomy" id="57062"/>
    <lineage>
        <taxon>Eukaryota</taxon>
        <taxon>Metazoa</taxon>
        <taxon>Ecdysozoa</taxon>
        <taxon>Arthropoda</taxon>
        <taxon>Hexapoda</taxon>
        <taxon>Insecta</taxon>
        <taxon>Pterygota</taxon>
        <taxon>Neoptera</taxon>
        <taxon>Endopterygota</taxon>
        <taxon>Coleoptera</taxon>
        <taxon>Polyphaga</taxon>
        <taxon>Cucujiformia</taxon>
        <taxon>Curculionidae</taxon>
        <taxon>Scolytinae</taxon>
        <taxon>Hypothenemus</taxon>
    </lineage>
</organism>
<evidence type="ECO:0000313" key="4">
    <source>
        <dbReference type="Proteomes" id="UP001566132"/>
    </source>
</evidence>
<proteinExistence type="predicted"/>
<feature type="domain" description="Integrase catalytic" evidence="2">
    <location>
        <begin position="138"/>
        <end position="311"/>
    </location>
</feature>
<dbReference type="InterPro" id="IPR001584">
    <property type="entry name" value="Integrase_cat-core"/>
</dbReference>
<protein>
    <recommendedName>
        <fullName evidence="1">RNA-directed DNA polymerase</fullName>
        <ecNumber evidence="1">2.7.7.49</ecNumber>
    </recommendedName>
</protein>
<accession>A0ABD1EBM6</accession>
<dbReference type="Gene3D" id="3.30.420.10">
    <property type="entry name" value="Ribonuclease H-like superfamily/Ribonuclease H"/>
    <property type="match status" value="1"/>
</dbReference>